<feature type="domain" description="FHA" evidence="9">
    <location>
        <begin position="33"/>
        <end position="88"/>
    </location>
</feature>
<feature type="domain" description="ABC transporter" evidence="10">
    <location>
        <begin position="225"/>
        <end position="460"/>
    </location>
</feature>
<dbReference type="SUPFAM" id="SSF49879">
    <property type="entry name" value="SMAD/FHA domain"/>
    <property type="match status" value="2"/>
</dbReference>
<dbReference type="PANTHER" id="PTHR48041:SF139">
    <property type="entry name" value="PROTEIN SCARLET"/>
    <property type="match status" value="1"/>
</dbReference>
<keyword evidence="4" id="KW-0547">Nucleotide-binding</keyword>
<keyword evidence="12" id="KW-1185">Reference proteome</keyword>
<feature type="transmembrane region" description="Helical" evidence="8">
    <location>
        <begin position="650"/>
        <end position="676"/>
    </location>
</feature>
<evidence type="ECO:0000256" key="5">
    <source>
        <dbReference type="ARBA" id="ARBA00022840"/>
    </source>
</evidence>
<evidence type="ECO:0000313" key="12">
    <source>
        <dbReference type="Proteomes" id="UP001526426"/>
    </source>
</evidence>
<protein>
    <submittedName>
        <fullName evidence="11">ATP-binding cassette domain-containing protein</fullName>
    </submittedName>
</protein>
<dbReference type="PROSITE" id="PS50893">
    <property type="entry name" value="ABC_TRANSPORTER_2"/>
    <property type="match status" value="1"/>
</dbReference>
<evidence type="ECO:0000259" key="9">
    <source>
        <dbReference type="PROSITE" id="PS50006"/>
    </source>
</evidence>
<keyword evidence="2" id="KW-0813">Transport</keyword>
<keyword evidence="6 8" id="KW-1133">Transmembrane helix</keyword>
<dbReference type="Gene3D" id="2.60.200.20">
    <property type="match status" value="2"/>
</dbReference>
<evidence type="ECO:0000256" key="6">
    <source>
        <dbReference type="ARBA" id="ARBA00022989"/>
    </source>
</evidence>
<dbReference type="InterPro" id="IPR027417">
    <property type="entry name" value="P-loop_NTPase"/>
</dbReference>
<dbReference type="Pfam" id="PF01061">
    <property type="entry name" value="ABC2_membrane"/>
    <property type="match status" value="1"/>
</dbReference>
<dbReference type="SMART" id="SM00382">
    <property type="entry name" value="AAA"/>
    <property type="match status" value="1"/>
</dbReference>
<dbReference type="PANTHER" id="PTHR48041">
    <property type="entry name" value="ABC TRANSPORTER G FAMILY MEMBER 28"/>
    <property type="match status" value="1"/>
</dbReference>
<evidence type="ECO:0000259" key="10">
    <source>
        <dbReference type="PROSITE" id="PS50893"/>
    </source>
</evidence>
<sequence>MNTQGKRTVVAVPYIVLNNQGQTQQFNLTGDFHQLGRDPQVDLRVPDDWGVVSSRHAVFRRVGQDYFIYDGDGQHHSTNGLLLNHTRITPTQGCQLHDGMELRIGQNPKNLVILTYFDPNSQGVSAPKKQSISLKNRSVLIGRDPNATLVLDAPTISRTHAIIDTDSAGRYVLRDYSSNGVFLDGQKVKVTAVLSSGSTLRIGPYTLVLQGDELLLSDQGNHLRLDAYNVTLEVQDQKGKKKRLLEDISLPIEPGQLVALVGGSGAGKSTLMRTLLGIQTTTEGNVFLNGEHLQTNFNIYRTQIGYVPQDDIIHRELTVKEVLTYAAKLRLPPDADIAQIVQQALEQIEMAHRQDILVSQLSGGQRKRVSIGVELLADPKLFFLDEPTSGLDPGLDQKMMVLLRKLADQGRTIVLVTHATANIKLCDRIVFLGMGGRLCYFGPPDQALSFFQTSQDFADIYNHLEDEQTVIAESSRYRRSSYYPEYIETRLSGGSRLTGGTAPQKVRRSPLEQLAVLTQRYRQLILRDRINLVLALLTAPIGISLITVALRDQNPLILPPEPDSTLAPLALRVLFVFTCASLWVGLSSSLQEIVKEAAIYARERLVNLEILTYLGSKNLVLGGLALVQTVLITLTILIGFKSPAPELLPWILGLGITTFLTLFCCISLGLTISAVVKNSSQANSALPLLLLPQIIFSGVLFKMEGIGRYLSWLMLSRWSVGAYGILVNVNGMVPEPMQLPDGSMLPQPFEITPVYEATWDNLLLNWGVLGLHTIVYWLVCCLFLKYQTVLNQWVGKWSQSVKALFKN</sequence>
<reference evidence="11 12" key="1">
    <citation type="submission" date="2021-08" db="EMBL/GenBank/DDBJ databases">
        <title>Draft genome sequence of Spirulina subsalsa with high tolerance to salinity and hype-accumulation of phycocyanin.</title>
        <authorList>
            <person name="Pei H."/>
            <person name="Jiang L."/>
        </authorList>
    </citation>
    <scope>NUCLEOTIDE SEQUENCE [LARGE SCALE GENOMIC DNA]</scope>
    <source>
        <strain evidence="11 12">FACHB-351</strain>
    </source>
</reference>
<dbReference type="PROSITE" id="PS50006">
    <property type="entry name" value="FHA_DOMAIN"/>
    <property type="match status" value="2"/>
</dbReference>
<feature type="transmembrane region" description="Helical" evidence="8">
    <location>
        <begin position="688"/>
        <end position="710"/>
    </location>
</feature>
<dbReference type="InterPro" id="IPR050352">
    <property type="entry name" value="ABCG_transporters"/>
</dbReference>
<feature type="transmembrane region" description="Helical" evidence="8">
    <location>
        <begin position="569"/>
        <end position="586"/>
    </location>
</feature>
<dbReference type="InterPro" id="IPR013525">
    <property type="entry name" value="ABC2_TM"/>
</dbReference>
<proteinExistence type="predicted"/>
<dbReference type="Gene3D" id="3.40.50.300">
    <property type="entry name" value="P-loop containing nucleotide triphosphate hydrolases"/>
    <property type="match status" value="1"/>
</dbReference>
<dbReference type="GO" id="GO:0005524">
    <property type="term" value="F:ATP binding"/>
    <property type="evidence" value="ECO:0007669"/>
    <property type="project" value="UniProtKB-KW"/>
</dbReference>
<dbReference type="SUPFAM" id="SSF52540">
    <property type="entry name" value="P-loop containing nucleoside triphosphate hydrolases"/>
    <property type="match status" value="1"/>
</dbReference>
<feature type="domain" description="FHA" evidence="9">
    <location>
        <begin position="139"/>
        <end position="188"/>
    </location>
</feature>
<evidence type="ECO:0000256" key="8">
    <source>
        <dbReference type="SAM" id="Phobius"/>
    </source>
</evidence>
<dbReference type="InterPro" id="IPR017871">
    <property type="entry name" value="ABC_transporter-like_CS"/>
</dbReference>
<dbReference type="CDD" id="cd00060">
    <property type="entry name" value="FHA"/>
    <property type="match status" value="2"/>
</dbReference>
<evidence type="ECO:0000256" key="7">
    <source>
        <dbReference type="ARBA" id="ARBA00023136"/>
    </source>
</evidence>
<dbReference type="InterPro" id="IPR003593">
    <property type="entry name" value="AAA+_ATPase"/>
</dbReference>
<dbReference type="Pfam" id="PF00498">
    <property type="entry name" value="FHA"/>
    <property type="match status" value="2"/>
</dbReference>
<evidence type="ECO:0000256" key="2">
    <source>
        <dbReference type="ARBA" id="ARBA00022448"/>
    </source>
</evidence>
<evidence type="ECO:0000256" key="1">
    <source>
        <dbReference type="ARBA" id="ARBA00004141"/>
    </source>
</evidence>
<keyword evidence="3 8" id="KW-0812">Transmembrane</keyword>
<feature type="transmembrane region" description="Helical" evidence="8">
    <location>
        <begin position="530"/>
        <end position="549"/>
    </location>
</feature>
<dbReference type="InterPro" id="IPR000253">
    <property type="entry name" value="FHA_dom"/>
</dbReference>
<organism evidence="11 12">
    <name type="scientific">Spirulina subsalsa FACHB-351</name>
    <dbReference type="NCBI Taxonomy" id="234711"/>
    <lineage>
        <taxon>Bacteria</taxon>
        <taxon>Bacillati</taxon>
        <taxon>Cyanobacteriota</taxon>
        <taxon>Cyanophyceae</taxon>
        <taxon>Spirulinales</taxon>
        <taxon>Spirulinaceae</taxon>
        <taxon>Spirulina</taxon>
    </lineage>
</organism>
<accession>A0ABT3L5C4</accession>
<dbReference type="InterPro" id="IPR003439">
    <property type="entry name" value="ABC_transporter-like_ATP-bd"/>
</dbReference>
<gene>
    <name evidence="11" type="ORF">K4A83_07875</name>
</gene>
<dbReference type="Proteomes" id="UP001526426">
    <property type="component" value="Unassembled WGS sequence"/>
</dbReference>
<keyword evidence="7 8" id="KW-0472">Membrane</keyword>
<evidence type="ECO:0000256" key="3">
    <source>
        <dbReference type="ARBA" id="ARBA00022692"/>
    </source>
</evidence>
<feature type="transmembrane region" description="Helical" evidence="8">
    <location>
        <begin position="619"/>
        <end position="638"/>
    </location>
</feature>
<comment type="caution">
    <text evidence="11">The sequence shown here is derived from an EMBL/GenBank/DDBJ whole genome shotgun (WGS) entry which is preliminary data.</text>
</comment>
<name>A0ABT3L5C4_9CYAN</name>
<keyword evidence="5 11" id="KW-0067">ATP-binding</keyword>
<dbReference type="Pfam" id="PF00005">
    <property type="entry name" value="ABC_tran"/>
    <property type="match status" value="1"/>
</dbReference>
<comment type="subcellular location">
    <subcellularLocation>
        <location evidence="1">Membrane</location>
        <topology evidence="1">Multi-pass membrane protein</topology>
    </subcellularLocation>
</comment>
<dbReference type="SMART" id="SM00240">
    <property type="entry name" value="FHA"/>
    <property type="match status" value="2"/>
</dbReference>
<dbReference type="PROSITE" id="PS00211">
    <property type="entry name" value="ABC_TRANSPORTER_1"/>
    <property type="match status" value="1"/>
</dbReference>
<evidence type="ECO:0000313" key="11">
    <source>
        <dbReference type="EMBL" id="MCW6036190.1"/>
    </source>
</evidence>
<dbReference type="RefSeq" id="WP_265263933.1">
    <property type="nucleotide sequence ID" value="NZ_JAIHOM010000030.1"/>
</dbReference>
<feature type="transmembrane region" description="Helical" evidence="8">
    <location>
        <begin position="763"/>
        <end position="784"/>
    </location>
</feature>
<evidence type="ECO:0000256" key="4">
    <source>
        <dbReference type="ARBA" id="ARBA00022741"/>
    </source>
</evidence>
<dbReference type="EMBL" id="JAIHOM010000030">
    <property type="protein sequence ID" value="MCW6036190.1"/>
    <property type="molecule type" value="Genomic_DNA"/>
</dbReference>
<dbReference type="InterPro" id="IPR008984">
    <property type="entry name" value="SMAD_FHA_dom_sf"/>
</dbReference>